<reference evidence="3 4" key="1">
    <citation type="submission" date="2016-11" db="EMBL/GenBank/DDBJ databases">
        <title>Interaction between Lactobacillus species and yeast in water kefir.</title>
        <authorList>
            <person name="Behr J."/>
            <person name="Xu D."/>
            <person name="Vogel R.F."/>
        </authorList>
    </citation>
    <scope>NUCLEOTIDE SEQUENCE [LARGE SCALE GENOMIC DNA]</scope>
    <source>
        <strain evidence="3 4">TMW 1.1822</strain>
    </source>
</reference>
<dbReference type="InterPro" id="IPR036938">
    <property type="entry name" value="PAP2/HPO_sf"/>
</dbReference>
<sequence>MRKNKLLTIVGGVTALLFISLTISIKTSAIWLQTLDTAVQNLIAPVVNPVATKYISLIAVLGSPFIDICWTILIAFLLWRKERNLINAGWLLITQFSGCAVALIIKELVHRSRPANQVIKNGGFSFPSGHTFATAIVVLAVLYFIVPWLQDQELQFVISLLSIGWVILIGFTRLYLRAHFFSDVCGSLLLAITWWEVMKLFYFRFWGKMFSNEWRKLRKGKNFSNIRNDILYSIN</sequence>
<dbReference type="AlphaFoldDB" id="A0A3S6QNJ8"/>
<feature type="transmembrane region" description="Helical" evidence="1">
    <location>
        <begin position="54"/>
        <end position="78"/>
    </location>
</feature>
<accession>A0A3S6QNJ8</accession>
<protein>
    <recommendedName>
        <fullName evidence="2">Phosphatidic acid phosphatase type 2/haloperoxidase domain-containing protein</fullName>
    </recommendedName>
</protein>
<dbReference type="EMBL" id="CP018176">
    <property type="protein sequence ID" value="AUJ29476.1"/>
    <property type="molecule type" value="Genomic_DNA"/>
</dbReference>
<proteinExistence type="predicted"/>
<feature type="transmembrane region" description="Helical" evidence="1">
    <location>
        <begin position="188"/>
        <end position="206"/>
    </location>
</feature>
<dbReference type="PANTHER" id="PTHR14969:SF13">
    <property type="entry name" value="AT30094P"/>
    <property type="match status" value="1"/>
</dbReference>
<dbReference type="Proteomes" id="UP000314960">
    <property type="component" value="Chromosome"/>
</dbReference>
<dbReference type="InterPro" id="IPR000326">
    <property type="entry name" value="PAP2/HPO"/>
</dbReference>
<feature type="domain" description="Phosphatidic acid phosphatase type 2/haloperoxidase" evidence="2">
    <location>
        <begin position="88"/>
        <end position="199"/>
    </location>
</feature>
<evidence type="ECO:0000256" key="1">
    <source>
        <dbReference type="SAM" id="Phobius"/>
    </source>
</evidence>
<evidence type="ECO:0000259" key="2">
    <source>
        <dbReference type="SMART" id="SM00014"/>
    </source>
</evidence>
<evidence type="ECO:0000313" key="4">
    <source>
        <dbReference type="Proteomes" id="UP000314960"/>
    </source>
</evidence>
<dbReference type="Gene3D" id="1.20.144.10">
    <property type="entry name" value="Phosphatidic acid phosphatase type 2/haloperoxidase"/>
    <property type="match status" value="1"/>
</dbReference>
<keyword evidence="1" id="KW-0812">Transmembrane</keyword>
<dbReference type="CDD" id="cd03392">
    <property type="entry name" value="PAP2_like_2"/>
    <property type="match status" value="1"/>
</dbReference>
<evidence type="ECO:0000313" key="3">
    <source>
        <dbReference type="EMBL" id="AUJ29476.1"/>
    </source>
</evidence>
<dbReference type="RefSeq" id="WP_141053015.1">
    <property type="nucleotide sequence ID" value="NZ_CP018176.1"/>
</dbReference>
<keyword evidence="1" id="KW-1133">Transmembrane helix</keyword>
<dbReference type="Pfam" id="PF01569">
    <property type="entry name" value="PAP2"/>
    <property type="match status" value="1"/>
</dbReference>
<dbReference type="SMART" id="SM00014">
    <property type="entry name" value="acidPPc"/>
    <property type="match status" value="1"/>
</dbReference>
<feature type="transmembrane region" description="Helical" evidence="1">
    <location>
        <begin position="129"/>
        <end position="149"/>
    </location>
</feature>
<dbReference type="PANTHER" id="PTHR14969">
    <property type="entry name" value="SPHINGOSINE-1-PHOSPHATE PHOSPHOHYDROLASE"/>
    <property type="match status" value="1"/>
</dbReference>
<name>A0A3S6QNJ8_9LACO</name>
<organism evidence="3 4">
    <name type="scientific">Liquorilactobacillus hordei</name>
    <dbReference type="NCBI Taxonomy" id="468911"/>
    <lineage>
        <taxon>Bacteria</taxon>
        <taxon>Bacillati</taxon>
        <taxon>Bacillota</taxon>
        <taxon>Bacilli</taxon>
        <taxon>Lactobacillales</taxon>
        <taxon>Lactobacillaceae</taxon>
        <taxon>Liquorilactobacillus</taxon>
    </lineage>
</organism>
<dbReference type="SUPFAM" id="SSF48317">
    <property type="entry name" value="Acid phosphatase/Vanadium-dependent haloperoxidase"/>
    <property type="match status" value="1"/>
</dbReference>
<keyword evidence="1" id="KW-0472">Membrane</keyword>
<dbReference type="KEGG" id="lhw:BSQ49_04235"/>
<feature type="transmembrane region" description="Helical" evidence="1">
    <location>
        <begin position="156"/>
        <end position="176"/>
    </location>
</feature>
<gene>
    <name evidence="3" type="ORF">BSQ49_04235</name>
</gene>
<feature type="transmembrane region" description="Helical" evidence="1">
    <location>
        <begin position="90"/>
        <end position="109"/>
    </location>
</feature>